<dbReference type="Pfam" id="PF13238">
    <property type="entry name" value="AAA_18"/>
    <property type="match status" value="1"/>
</dbReference>
<dbReference type="GO" id="GO:0005524">
    <property type="term" value="F:ATP binding"/>
    <property type="evidence" value="ECO:0007669"/>
    <property type="project" value="UniProtKB-KW"/>
</dbReference>
<sequence>MHIVALDGRSGSGKTTLADQLARRTGCQVLHVENFYPGWEGLDAGSEYLVREVLVPLREGKSVRTHRWDWHVDQFFAGALIEPAGLIVIEGCGAISNASRPLLDVAIWLEADERIRRARATTRDGDESWWLGWQAQEDAFYTREQSDRLADYVLDADATADDVLALLRGERG</sequence>
<dbReference type="Proteomes" id="UP001170379">
    <property type="component" value="Unassembled WGS sequence"/>
</dbReference>
<proteinExistence type="predicted"/>
<dbReference type="SUPFAM" id="SSF52540">
    <property type="entry name" value="P-loop containing nucleoside triphosphate hydrolases"/>
    <property type="match status" value="1"/>
</dbReference>
<gene>
    <name evidence="1" type="ORF">C7K25_10745</name>
</gene>
<keyword evidence="1" id="KW-0547">Nucleotide-binding</keyword>
<name>A0ABT7C9L0_9MICO</name>
<protein>
    <submittedName>
        <fullName evidence="1">ATP-binding protein</fullName>
    </submittedName>
</protein>
<evidence type="ECO:0000313" key="2">
    <source>
        <dbReference type="Proteomes" id="UP001170379"/>
    </source>
</evidence>
<reference evidence="1" key="2">
    <citation type="journal article" date="2022" name="Sci. Rep.">
        <title>In silico prediction of the enzymes involved in the degradation of the herbicide molinate by Gulosibacter molinativorax ON4T.</title>
        <authorList>
            <person name="Lopes A.R."/>
            <person name="Bunin E."/>
            <person name="Viana A.T."/>
            <person name="Froufe H."/>
            <person name="Munoz-Merida A."/>
            <person name="Pinho D."/>
            <person name="Figueiredo J."/>
            <person name="Barroso C."/>
            <person name="Vaz-Moreira I."/>
            <person name="Bellanger X."/>
            <person name="Egas C."/>
            <person name="Nunes O.C."/>
        </authorList>
    </citation>
    <scope>NUCLEOTIDE SEQUENCE</scope>
    <source>
        <strain evidence="1">ON4</strain>
    </source>
</reference>
<dbReference type="InterPro" id="IPR027417">
    <property type="entry name" value="P-loop_NTPase"/>
</dbReference>
<evidence type="ECO:0000313" key="1">
    <source>
        <dbReference type="EMBL" id="MDJ1371837.1"/>
    </source>
</evidence>
<dbReference type="RefSeq" id="WP_084147550.1">
    <property type="nucleotide sequence ID" value="NZ_PXVD01000016.1"/>
</dbReference>
<keyword evidence="1" id="KW-0067">ATP-binding</keyword>
<keyword evidence="2" id="KW-1185">Reference proteome</keyword>
<dbReference type="EMBL" id="PXVD01000016">
    <property type="protein sequence ID" value="MDJ1371837.1"/>
    <property type="molecule type" value="Genomic_DNA"/>
</dbReference>
<accession>A0ABT7C9L0</accession>
<reference evidence="1" key="1">
    <citation type="submission" date="2018-03" db="EMBL/GenBank/DDBJ databases">
        <authorList>
            <person name="Nunes O.C."/>
            <person name="Lopes A.R."/>
            <person name="Froufe H."/>
            <person name="Munoz-Merida A."/>
            <person name="Barroso C."/>
            <person name="Egas C."/>
        </authorList>
    </citation>
    <scope>NUCLEOTIDE SEQUENCE</scope>
    <source>
        <strain evidence="1">ON4</strain>
    </source>
</reference>
<dbReference type="Gene3D" id="3.40.50.300">
    <property type="entry name" value="P-loop containing nucleotide triphosphate hydrolases"/>
    <property type="match status" value="1"/>
</dbReference>
<organism evidence="1 2">
    <name type="scientific">Gulosibacter molinativorax</name>
    <dbReference type="NCBI Taxonomy" id="256821"/>
    <lineage>
        <taxon>Bacteria</taxon>
        <taxon>Bacillati</taxon>
        <taxon>Actinomycetota</taxon>
        <taxon>Actinomycetes</taxon>
        <taxon>Micrococcales</taxon>
        <taxon>Microbacteriaceae</taxon>
        <taxon>Gulosibacter</taxon>
    </lineage>
</organism>
<comment type="caution">
    <text evidence="1">The sequence shown here is derived from an EMBL/GenBank/DDBJ whole genome shotgun (WGS) entry which is preliminary data.</text>
</comment>